<dbReference type="Proteomes" id="UP000504633">
    <property type="component" value="Unplaced"/>
</dbReference>
<dbReference type="AlphaFoldDB" id="A0A6J1LFI7"/>
<dbReference type="GeneID" id="111595998"/>
<keyword evidence="1" id="KW-1185">Reference proteome</keyword>
<dbReference type="OrthoDB" id="7837557at2759"/>
<organism evidence="1 2">
    <name type="scientific">Drosophila hydei</name>
    <name type="common">Fruit fly</name>
    <dbReference type="NCBI Taxonomy" id="7224"/>
    <lineage>
        <taxon>Eukaryota</taxon>
        <taxon>Metazoa</taxon>
        <taxon>Ecdysozoa</taxon>
        <taxon>Arthropoda</taxon>
        <taxon>Hexapoda</taxon>
        <taxon>Insecta</taxon>
        <taxon>Pterygota</taxon>
        <taxon>Neoptera</taxon>
        <taxon>Endopterygota</taxon>
        <taxon>Diptera</taxon>
        <taxon>Brachycera</taxon>
        <taxon>Muscomorpha</taxon>
        <taxon>Ephydroidea</taxon>
        <taxon>Drosophilidae</taxon>
        <taxon>Drosophila</taxon>
    </lineage>
</organism>
<dbReference type="RefSeq" id="XP_023165810.1">
    <property type="nucleotide sequence ID" value="XM_023310042.1"/>
</dbReference>
<name>A0A6J1LFI7_DROHY</name>
<gene>
    <name evidence="2" type="primary">LOC111595998</name>
</gene>
<dbReference type="OMA" id="YDEYTEM"/>
<sequence>MYTDDNANDFDMEMAVTNPDQSLEEKQAEATETSNDLTEVTNLIKECATLCLDYTESHNKRESELITSEQNISSKILEEKFKLLCELNCPVSINVSKAMKIDTMQKQHLQKLNSLLQTEDECVLAYDTCCAEAVKATEVNSIKEKYDEYTEMPHAVLMDRIFEMKKQTESLKSASADMKAKYNLRLMENQKEFNSILKDTANLEKYELEAM</sequence>
<evidence type="ECO:0000313" key="2">
    <source>
        <dbReference type="RefSeq" id="XP_023165810.1"/>
    </source>
</evidence>
<proteinExistence type="predicted"/>
<dbReference type="KEGG" id="dhe:111595998"/>
<evidence type="ECO:0000313" key="1">
    <source>
        <dbReference type="Proteomes" id="UP000504633"/>
    </source>
</evidence>
<reference evidence="2" key="1">
    <citation type="submission" date="2025-08" db="UniProtKB">
        <authorList>
            <consortium name="RefSeq"/>
        </authorList>
    </citation>
    <scope>IDENTIFICATION</scope>
    <source>
        <strain evidence="2">15085-1641.00</strain>
        <tissue evidence="2">Whole body</tissue>
    </source>
</reference>
<accession>A0A6J1LFI7</accession>
<protein>
    <submittedName>
        <fullName evidence="2">Uncharacterized protein LOC111595998</fullName>
    </submittedName>
</protein>